<comment type="caution">
    <text evidence="4">The sequence shown here is derived from an EMBL/GenBank/DDBJ whole genome shotgun (WGS) entry which is preliminary data.</text>
</comment>
<dbReference type="GO" id="GO:0008168">
    <property type="term" value="F:methyltransferase activity"/>
    <property type="evidence" value="ECO:0007669"/>
    <property type="project" value="UniProtKB-KW"/>
</dbReference>
<sequence>MTHFRLLTRTSGGEVSHDDQFAIDVLTGLSATRKHLSAKYFYDDTGSEIFQKITRHQDYYLTTKEVEIISNIKNQLAGVIDEQEIDIIELGVGDGHKSQLIIDGFLQSGCKVNFYPIDISEKAMFMLQENIVPNDNLTIHGVIAEYFDGLKLVRGQSKNKQLVLFLGSNIGNFNREQSLGFLRKLWASLEASDYVFIGYDLKKDVQKLTAAYNDADGLTAQFNLNLLNRINTELGGNFKLDKFQHFGVYNPVLGAMESYVLSTEKQEVYISALQRAFQFDAYEAIHLEYSYKFSKKDISQLSQQTGFTVVKHFTDSNAYFVDSLWQVVKEARQ</sequence>
<evidence type="ECO:0000256" key="1">
    <source>
        <dbReference type="ARBA" id="ARBA00022603"/>
    </source>
</evidence>
<proteinExistence type="predicted"/>
<dbReference type="InterPro" id="IPR029063">
    <property type="entry name" value="SAM-dependent_MTases_sf"/>
</dbReference>
<dbReference type="PANTHER" id="PTHR43397">
    <property type="entry name" value="ERGOTHIONEINE BIOSYNTHESIS PROTEIN 1"/>
    <property type="match status" value="1"/>
</dbReference>
<keyword evidence="1" id="KW-0489">Methyltransferase</keyword>
<dbReference type="GO" id="GO:0032259">
    <property type="term" value="P:methylation"/>
    <property type="evidence" value="ECO:0007669"/>
    <property type="project" value="UniProtKB-KW"/>
</dbReference>
<dbReference type="InterPro" id="IPR019257">
    <property type="entry name" value="MeTrfase_dom"/>
</dbReference>
<dbReference type="EMBL" id="AUXW01000137">
    <property type="protein sequence ID" value="KKE84389.1"/>
    <property type="molecule type" value="Genomic_DNA"/>
</dbReference>
<evidence type="ECO:0000256" key="2">
    <source>
        <dbReference type="ARBA" id="ARBA00022679"/>
    </source>
</evidence>
<evidence type="ECO:0000259" key="3">
    <source>
        <dbReference type="Pfam" id="PF10017"/>
    </source>
</evidence>
<dbReference type="Pfam" id="PF10017">
    <property type="entry name" value="Methyltransf_33"/>
    <property type="match status" value="1"/>
</dbReference>
<dbReference type="PATRIC" id="fig|1129367.4.peg.1596"/>
<gene>
    <name evidence="4" type="ORF">N479_09105</name>
</gene>
<dbReference type="SUPFAM" id="SSF53335">
    <property type="entry name" value="S-adenosyl-L-methionine-dependent methyltransferases"/>
    <property type="match status" value="1"/>
</dbReference>
<protein>
    <recommendedName>
        <fullName evidence="3">Histidine-specific methyltransferase SAM-dependent domain-containing protein</fullName>
    </recommendedName>
</protein>
<feature type="domain" description="Histidine-specific methyltransferase SAM-dependent" evidence="3">
    <location>
        <begin position="23"/>
        <end position="326"/>
    </location>
</feature>
<dbReference type="PIRSF" id="PIRSF018005">
    <property type="entry name" value="UCP018005"/>
    <property type="match status" value="1"/>
</dbReference>
<evidence type="ECO:0000313" key="4">
    <source>
        <dbReference type="EMBL" id="KKE84389.1"/>
    </source>
</evidence>
<dbReference type="PANTHER" id="PTHR43397:SF1">
    <property type="entry name" value="ERGOTHIONEINE BIOSYNTHESIS PROTEIN 1"/>
    <property type="match status" value="1"/>
</dbReference>
<dbReference type="AlphaFoldDB" id="A0A0F6AG93"/>
<organism evidence="4 5">
    <name type="scientific">Pseudoalteromonas luteoviolacea S4054</name>
    <dbReference type="NCBI Taxonomy" id="1129367"/>
    <lineage>
        <taxon>Bacteria</taxon>
        <taxon>Pseudomonadati</taxon>
        <taxon>Pseudomonadota</taxon>
        <taxon>Gammaproteobacteria</taxon>
        <taxon>Alteromonadales</taxon>
        <taxon>Pseudoalteromonadaceae</taxon>
        <taxon>Pseudoalteromonas</taxon>
    </lineage>
</organism>
<dbReference type="InterPro" id="IPR017804">
    <property type="entry name" value="MeTrfase_EgtD-like"/>
</dbReference>
<name>A0A0F6AG93_9GAMM</name>
<dbReference type="InterPro" id="IPR051128">
    <property type="entry name" value="EgtD_Methyltrsf_superfamily"/>
</dbReference>
<dbReference type="RefSeq" id="WP_046355332.1">
    <property type="nucleotide sequence ID" value="NZ_AUXW01000137.1"/>
</dbReference>
<keyword evidence="2" id="KW-0808">Transferase</keyword>
<evidence type="ECO:0000313" key="5">
    <source>
        <dbReference type="Proteomes" id="UP000033434"/>
    </source>
</evidence>
<dbReference type="Gene3D" id="3.40.50.150">
    <property type="entry name" value="Vaccinia Virus protein VP39"/>
    <property type="match status" value="1"/>
</dbReference>
<accession>A0A0F6AG93</accession>
<dbReference type="Proteomes" id="UP000033434">
    <property type="component" value="Unassembled WGS sequence"/>
</dbReference>
<reference evidence="4 5" key="1">
    <citation type="journal article" date="2015" name="BMC Genomics">
        <title>Genome mining reveals unlocked bioactive potential of marine Gram-negative bacteria.</title>
        <authorList>
            <person name="Machado H."/>
            <person name="Sonnenschein E.C."/>
            <person name="Melchiorsen J."/>
            <person name="Gram L."/>
        </authorList>
    </citation>
    <scope>NUCLEOTIDE SEQUENCE [LARGE SCALE GENOMIC DNA]</scope>
    <source>
        <strain evidence="4 5">S4054</strain>
    </source>
</reference>